<sequence>MKTNTELQKNVQDAIKREPLLHAAEIGVTAKDGVVALTGVVDHYAKKIEAENAAKKVIGVKVLVENIIVKSQDSLSITDDEIAAEILKTFKSNALIPENKIKVIVENGQVTLEGELQWDYQREITQNAIRYLSGVKGVINHIKIRSDIMNDIKQKDIEHAMNMTWALYNNDIHIQVSGTTVILTGTVNSWHQKEEAGRIAWKTPGVRCVDNRLFVDYEYSKNSLSS</sequence>
<organism evidence="4 5">
    <name type="scientific">Chryseobacterium joostei</name>
    <dbReference type="NCBI Taxonomy" id="112234"/>
    <lineage>
        <taxon>Bacteria</taxon>
        <taxon>Pseudomonadati</taxon>
        <taxon>Bacteroidota</taxon>
        <taxon>Flavobacteriia</taxon>
        <taxon>Flavobacteriales</taxon>
        <taxon>Weeksellaceae</taxon>
        <taxon>Chryseobacterium group</taxon>
        <taxon>Chryseobacterium</taxon>
    </lineage>
</organism>
<feature type="domain" description="BON" evidence="2">
    <location>
        <begin position="3"/>
        <end position="71"/>
    </location>
</feature>
<dbReference type="AlphaFoldDB" id="A0A1N7HSC5"/>
<evidence type="ECO:0000313" key="3">
    <source>
        <dbReference type="EMBL" id="AZA99295.1"/>
    </source>
</evidence>
<reference evidence="3 6" key="2">
    <citation type="submission" date="2018-11" db="EMBL/GenBank/DDBJ databases">
        <title>Proposal to divide the Flavobacteriaceae and reorganize its genera based on Amino Acid Identity values calculated from whole genome sequences.</title>
        <authorList>
            <person name="Nicholson A.C."/>
            <person name="Gulvik C.A."/>
            <person name="Whitney A.M."/>
            <person name="Humrighouse B.W."/>
            <person name="Bell M."/>
            <person name="Holmes B."/>
            <person name="Steigerwalt A.G."/>
            <person name="Villarma A."/>
            <person name="Sheth M."/>
            <person name="Batra D."/>
            <person name="Pryor J."/>
            <person name="Bernardet J.-F."/>
            <person name="Hugo C."/>
            <person name="Kampfer P."/>
            <person name="Newman J."/>
            <person name="McQuiston J.R."/>
        </authorList>
    </citation>
    <scope>NUCLEOTIDE SEQUENCE [LARGE SCALE GENOMIC DNA]</scope>
    <source>
        <strain evidence="3 6">DSM 16927</strain>
    </source>
</reference>
<keyword evidence="6" id="KW-1185">Reference proteome</keyword>
<evidence type="ECO:0000256" key="1">
    <source>
        <dbReference type="ARBA" id="ARBA00022729"/>
    </source>
</evidence>
<dbReference type="Proteomes" id="UP000279541">
    <property type="component" value="Chromosome"/>
</dbReference>
<name>A0A1N7HSC5_9FLAO</name>
<dbReference type="STRING" id="112234.SAMN05421768_10132"/>
<feature type="domain" description="BON" evidence="2">
    <location>
        <begin position="149"/>
        <end position="217"/>
    </location>
</feature>
<dbReference type="Gene3D" id="3.30.1340.30">
    <property type="match status" value="3"/>
</dbReference>
<dbReference type="SMART" id="SM00749">
    <property type="entry name" value="BON"/>
    <property type="match status" value="3"/>
</dbReference>
<accession>A0A1N7HSC5</accession>
<dbReference type="PROSITE" id="PS50914">
    <property type="entry name" value="BON"/>
    <property type="match status" value="3"/>
</dbReference>
<proteinExistence type="predicted"/>
<dbReference type="Proteomes" id="UP000186106">
    <property type="component" value="Unassembled WGS sequence"/>
</dbReference>
<dbReference type="PANTHER" id="PTHR34606">
    <property type="entry name" value="BON DOMAIN-CONTAINING PROTEIN"/>
    <property type="match status" value="1"/>
</dbReference>
<dbReference type="RefSeq" id="WP_076350811.1">
    <property type="nucleotide sequence ID" value="NZ_CP033926.1"/>
</dbReference>
<dbReference type="Pfam" id="PF04972">
    <property type="entry name" value="BON"/>
    <property type="match status" value="3"/>
</dbReference>
<dbReference type="InterPro" id="IPR014004">
    <property type="entry name" value="Transpt-assoc_nodulatn_dom_bac"/>
</dbReference>
<evidence type="ECO:0000313" key="5">
    <source>
        <dbReference type="Proteomes" id="UP000186106"/>
    </source>
</evidence>
<evidence type="ECO:0000259" key="2">
    <source>
        <dbReference type="PROSITE" id="PS50914"/>
    </source>
</evidence>
<protein>
    <submittedName>
        <fullName evidence="3">BON domain-containing protein</fullName>
    </submittedName>
    <submittedName>
        <fullName evidence="4">Osmotically-inducible protein OsmY, contains BON domain</fullName>
    </submittedName>
</protein>
<keyword evidence="1" id="KW-0732">Signal</keyword>
<feature type="domain" description="BON" evidence="2">
    <location>
        <begin position="78"/>
        <end position="146"/>
    </location>
</feature>
<dbReference type="KEGG" id="cjt:EG359_06615"/>
<dbReference type="InterPro" id="IPR007055">
    <property type="entry name" value="BON_dom"/>
</dbReference>
<dbReference type="EMBL" id="FTNZ01000001">
    <property type="protein sequence ID" value="SIS27685.1"/>
    <property type="molecule type" value="Genomic_DNA"/>
</dbReference>
<evidence type="ECO:0000313" key="4">
    <source>
        <dbReference type="EMBL" id="SIS27685.1"/>
    </source>
</evidence>
<dbReference type="OrthoDB" id="870892at2"/>
<gene>
    <name evidence="3" type="ORF">EG359_06615</name>
    <name evidence="4" type="ORF">SAMN05421768_10132</name>
</gene>
<dbReference type="PANTHER" id="PTHR34606:SF4">
    <property type="entry name" value="OUTER MEMBRANE LIPOPROTEIN DOLP"/>
    <property type="match status" value="1"/>
</dbReference>
<dbReference type="EMBL" id="CP033926">
    <property type="protein sequence ID" value="AZA99295.1"/>
    <property type="molecule type" value="Genomic_DNA"/>
</dbReference>
<reference evidence="4 5" key="1">
    <citation type="submission" date="2017-01" db="EMBL/GenBank/DDBJ databases">
        <authorList>
            <person name="Mah S.A."/>
            <person name="Swanson W.J."/>
            <person name="Moy G.W."/>
            <person name="Vacquier V.D."/>
        </authorList>
    </citation>
    <scope>NUCLEOTIDE SEQUENCE [LARGE SCALE GENOMIC DNA]</scope>
    <source>
        <strain evidence="4 5">DSM 16927</strain>
    </source>
</reference>
<dbReference type="InterPro" id="IPR051686">
    <property type="entry name" value="Lipoprotein_DolP"/>
</dbReference>
<evidence type="ECO:0000313" key="6">
    <source>
        <dbReference type="Proteomes" id="UP000279541"/>
    </source>
</evidence>